<protein>
    <submittedName>
        <fullName evidence="7">Taurine dioxygenase</fullName>
    </submittedName>
</protein>
<comment type="similarity">
    <text evidence="1">Belongs to the TfdA dioxygenase family.</text>
</comment>
<evidence type="ECO:0000313" key="7">
    <source>
        <dbReference type="EMBL" id="BBZ29067.1"/>
    </source>
</evidence>
<dbReference type="PANTHER" id="PTHR30468">
    <property type="entry name" value="ALPHA-KETOGLUTARATE-DEPENDENT SULFONATE DIOXYGENASE"/>
    <property type="match status" value="1"/>
</dbReference>
<dbReference type="Gene3D" id="3.60.130.10">
    <property type="entry name" value="Clavaminate synthase-like"/>
    <property type="match status" value="1"/>
</dbReference>
<dbReference type="InterPro" id="IPR042098">
    <property type="entry name" value="TauD-like_sf"/>
</dbReference>
<reference evidence="7 8" key="1">
    <citation type="journal article" date="2019" name="Emerg. Microbes Infect.">
        <title>Comprehensive subspecies identification of 175 nontuberculous mycobacteria species based on 7547 genomic profiles.</title>
        <authorList>
            <person name="Matsumoto Y."/>
            <person name="Kinjo T."/>
            <person name="Motooka D."/>
            <person name="Nabeya D."/>
            <person name="Jung N."/>
            <person name="Uechi K."/>
            <person name="Horii T."/>
            <person name="Iida T."/>
            <person name="Fujita J."/>
            <person name="Nakamura S."/>
        </authorList>
    </citation>
    <scope>NUCLEOTIDE SEQUENCE [LARGE SCALE GENOMIC DNA]</scope>
    <source>
        <strain evidence="7 8">JCM 13574</strain>
    </source>
</reference>
<evidence type="ECO:0000256" key="1">
    <source>
        <dbReference type="ARBA" id="ARBA00005896"/>
    </source>
</evidence>
<dbReference type="InterPro" id="IPR051323">
    <property type="entry name" value="AtsK-like"/>
</dbReference>
<dbReference type="SUPFAM" id="SSF51197">
    <property type="entry name" value="Clavaminate synthase-like"/>
    <property type="match status" value="1"/>
</dbReference>
<feature type="domain" description="TauD/TfdA-like" evidence="6">
    <location>
        <begin position="5"/>
        <end position="251"/>
    </location>
</feature>
<keyword evidence="3 7" id="KW-0223">Dioxygenase</keyword>
<dbReference type="Pfam" id="PF02668">
    <property type="entry name" value="TauD"/>
    <property type="match status" value="1"/>
</dbReference>
<proteinExistence type="inferred from homology"/>
<evidence type="ECO:0000256" key="4">
    <source>
        <dbReference type="ARBA" id="ARBA00023002"/>
    </source>
</evidence>
<dbReference type="GO" id="GO:0005737">
    <property type="term" value="C:cytoplasm"/>
    <property type="evidence" value="ECO:0007669"/>
    <property type="project" value="TreeGrafter"/>
</dbReference>
<organism evidence="7 8">
    <name type="scientific">Mycolicibacterium madagascariense</name>
    <dbReference type="NCBI Taxonomy" id="212765"/>
    <lineage>
        <taxon>Bacteria</taxon>
        <taxon>Bacillati</taxon>
        <taxon>Actinomycetota</taxon>
        <taxon>Actinomycetes</taxon>
        <taxon>Mycobacteriales</taxon>
        <taxon>Mycobacteriaceae</taxon>
        <taxon>Mycolicibacterium</taxon>
    </lineage>
</organism>
<keyword evidence="5" id="KW-0408">Iron</keyword>
<dbReference type="PANTHER" id="PTHR30468:SF1">
    <property type="entry name" value="ALPHA-KETOGLUTARATE-DEPENDENT SULFONATE DIOXYGENASE"/>
    <property type="match status" value="1"/>
</dbReference>
<dbReference type="GO" id="GO:0046872">
    <property type="term" value="F:metal ion binding"/>
    <property type="evidence" value="ECO:0007669"/>
    <property type="project" value="UniProtKB-KW"/>
</dbReference>
<keyword evidence="4" id="KW-0560">Oxidoreductase</keyword>
<evidence type="ECO:0000256" key="5">
    <source>
        <dbReference type="ARBA" id="ARBA00023004"/>
    </source>
</evidence>
<dbReference type="AlphaFoldDB" id="A0A7I7XIN9"/>
<dbReference type="InterPro" id="IPR003819">
    <property type="entry name" value="TauD/TfdA-like"/>
</dbReference>
<dbReference type="RefSeq" id="WP_246240768.1">
    <property type="nucleotide sequence ID" value="NZ_AP022610.1"/>
</dbReference>
<evidence type="ECO:0000259" key="6">
    <source>
        <dbReference type="Pfam" id="PF02668"/>
    </source>
</evidence>
<dbReference type="GO" id="GO:0000908">
    <property type="term" value="F:taurine dioxygenase activity"/>
    <property type="evidence" value="ECO:0007669"/>
    <property type="project" value="TreeGrafter"/>
</dbReference>
<keyword evidence="2" id="KW-0479">Metal-binding</keyword>
<evidence type="ECO:0000256" key="2">
    <source>
        <dbReference type="ARBA" id="ARBA00022723"/>
    </source>
</evidence>
<accession>A0A7I7XIN9</accession>
<sequence length="260" mass="28451">MLDHHPMSPLGAVVTGVSVDTLSAGDVAALRTLLAEHGVLVLPDQDVDDGRFLNFLRSFGPTTFTEGETPVPGFDELNVISNVGRDTPPRSNFHTDTSYVRNPPAYTALRAVQVPVRGGRTQFTNQYAAYETLPAALRTRLAGRTVTHVVTGLDLREDQETTADHPLFQVHPLSGRTAMYLSTPRRCTAISGLSASEAADVIDYLYAHSTREENVFAHRWSAGDVVIWDNRCVLHRADHDGVLGDRVMHRGMVIDPVGAR</sequence>
<name>A0A7I7XIN9_9MYCO</name>
<evidence type="ECO:0000313" key="8">
    <source>
        <dbReference type="Proteomes" id="UP000466517"/>
    </source>
</evidence>
<keyword evidence="8" id="KW-1185">Reference proteome</keyword>
<dbReference type="GO" id="GO:0006790">
    <property type="term" value="P:sulfur compound metabolic process"/>
    <property type="evidence" value="ECO:0007669"/>
    <property type="project" value="TreeGrafter"/>
</dbReference>
<dbReference type="KEGG" id="mmag:MMAD_33620"/>
<gene>
    <name evidence="7" type="ORF">MMAD_33620</name>
</gene>
<dbReference type="Proteomes" id="UP000466517">
    <property type="component" value="Chromosome"/>
</dbReference>
<evidence type="ECO:0000256" key="3">
    <source>
        <dbReference type="ARBA" id="ARBA00022964"/>
    </source>
</evidence>
<dbReference type="EMBL" id="AP022610">
    <property type="protein sequence ID" value="BBZ29067.1"/>
    <property type="molecule type" value="Genomic_DNA"/>
</dbReference>